<proteinExistence type="predicted"/>
<accession>A0A1X0P6Z1</accession>
<dbReference type="Proteomes" id="UP000192257">
    <property type="component" value="Unassembled WGS sequence"/>
</dbReference>
<feature type="domain" description="BTB" evidence="1">
    <location>
        <begin position="7"/>
        <end position="109"/>
    </location>
</feature>
<reference evidence="2 3" key="1">
    <citation type="submission" date="2017-03" db="EMBL/GenBank/DDBJ databases">
        <title>An alternative strategy for trypanosome survival in the mammalian bloodstream revealed through genome and transcriptome analysis of the ubiquitous bovine parasite Trypanosoma (Megatrypanum) theileri.</title>
        <authorList>
            <person name="Kelly S."/>
            <person name="Ivens A."/>
            <person name="Mott A."/>
            <person name="O'Neill E."/>
            <person name="Emms D."/>
            <person name="Macleod O."/>
            <person name="Voorheis P."/>
            <person name="Matthews J."/>
            <person name="Matthews K."/>
            <person name="Carrington M."/>
        </authorList>
    </citation>
    <scope>NUCLEOTIDE SEQUENCE [LARGE SCALE GENOMIC DNA]</scope>
    <source>
        <strain evidence="2">Edinburgh</strain>
    </source>
</reference>
<gene>
    <name evidence="2" type="ORF">TM35_000044140</name>
</gene>
<name>A0A1X0P6Z1_9TRYP</name>
<dbReference type="STRING" id="67003.A0A1X0P6Z1"/>
<evidence type="ECO:0000313" key="3">
    <source>
        <dbReference type="Proteomes" id="UP000192257"/>
    </source>
</evidence>
<dbReference type="SMART" id="SM00225">
    <property type="entry name" value="BTB"/>
    <property type="match status" value="1"/>
</dbReference>
<dbReference type="GO" id="GO:0051260">
    <property type="term" value="P:protein homooligomerization"/>
    <property type="evidence" value="ECO:0007669"/>
    <property type="project" value="InterPro"/>
</dbReference>
<dbReference type="CDD" id="cd18316">
    <property type="entry name" value="BTB_POZ_KCTD-like"/>
    <property type="match status" value="1"/>
</dbReference>
<dbReference type="Pfam" id="PF02214">
    <property type="entry name" value="BTB_2"/>
    <property type="match status" value="1"/>
</dbReference>
<dbReference type="VEuPathDB" id="TriTrypDB:TM35_000044140"/>
<dbReference type="Gene3D" id="3.30.710.10">
    <property type="entry name" value="Potassium Channel Kv1.1, Chain A"/>
    <property type="match status" value="1"/>
</dbReference>
<evidence type="ECO:0000313" key="2">
    <source>
        <dbReference type="EMBL" id="ORC92200.1"/>
    </source>
</evidence>
<dbReference type="OrthoDB" id="275645at2759"/>
<sequence length="197" mass="22469">MEQHDSSIIHLNVGGHHYSTRAKTLRAHPYSVLGQMFTNPIAVSKDAKDNSYFIDRNGSVFGYILDYLRTGTLVVPRDPITYLTLRREVGFYGLPVYAQLPPVQPAAWEMAPMRYRHVRITVEELEKHIEWEEGTLPNDLETCSLAEIVDFFSRRGYKIASEYTHRGSKGLTSVWMSKKERFPAADVAMEVTDTPMG</sequence>
<dbReference type="GeneID" id="39982388"/>
<dbReference type="EMBL" id="NBCO01000004">
    <property type="protein sequence ID" value="ORC92200.1"/>
    <property type="molecule type" value="Genomic_DNA"/>
</dbReference>
<comment type="caution">
    <text evidence="2">The sequence shown here is derived from an EMBL/GenBank/DDBJ whole genome shotgun (WGS) entry which is preliminary data.</text>
</comment>
<dbReference type="PANTHER" id="PTHR14499:SF136">
    <property type="entry name" value="GH08630P"/>
    <property type="match status" value="1"/>
</dbReference>
<protein>
    <submittedName>
        <fullName evidence="2">Kelch repeat-containing protein</fullName>
    </submittedName>
</protein>
<dbReference type="RefSeq" id="XP_028886266.1">
    <property type="nucleotide sequence ID" value="XM_029022608.1"/>
</dbReference>
<organism evidence="2 3">
    <name type="scientific">Trypanosoma theileri</name>
    <dbReference type="NCBI Taxonomy" id="67003"/>
    <lineage>
        <taxon>Eukaryota</taxon>
        <taxon>Discoba</taxon>
        <taxon>Euglenozoa</taxon>
        <taxon>Kinetoplastea</taxon>
        <taxon>Metakinetoplastina</taxon>
        <taxon>Trypanosomatida</taxon>
        <taxon>Trypanosomatidae</taxon>
        <taxon>Trypanosoma</taxon>
    </lineage>
</organism>
<dbReference type="AlphaFoldDB" id="A0A1X0P6Z1"/>
<keyword evidence="3" id="KW-1185">Reference proteome</keyword>
<dbReference type="InterPro" id="IPR011333">
    <property type="entry name" value="SKP1/BTB/POZ_sf"/>
</dbReference>
<dbReference type="PANTHER" id="PTHR14499">
    <property type="entry name" value="POTASSIUM CHANNEL TETRAMERIZATION DOMAIN-CONTAINING"/>
    <property type="match status" value="1"/>
</dbReference>
<evidence type="ECO:0000259" key="1">
    <source>
        <dbReference type="SMART" id="SM00225"/>
    </source>
</evidence>
<dbReference type="InterPro" id="IPR000210">
    <property type="entry name" value="BTB/POZ_dom"/>
</dbReference>
<dbReference type="SUPFAM" id="SSF54695">
    <property type="entry name" value="POZ domain"/>
    <property type="match status" value="1"/>
</dbReference>
<dbReference type="InterPro" id="IPR003131">
    <property type="entry name" value="T1-type_BTB"/>
</dbReference>